<evidence type="ECO:0000313" key="4">
    <source>
        <dbReference type="Proteomes" id="UP001168380"/>
    </source>
</evidence>
<evidence type="ECO:0000256" key="1">
    <source>
        <dbReference type="SAM" id="SignalP"/>
    </source>
</evidence>
<name>A0ABT8TC73_9GAMM</name>
<evidence type="ECO:0000313" key="3">
    <source>
        <dbReference type="EMBL" id="MDO3381707.1"/>
    </source>
</evidence>
<dbReference type="PANTHER" id="PTHR34700">
    <property type="entry name" value="POTASSIUM BINDING PROTEIN KBP"/>
    <property type="match status" value="1"/>
</dbReference>
<dbReference type="PROSITE" id="PS51782">
    <property type="entry name" value="LYSM"/>
    <property type="match status" value="1"/>
</dbReference>
<accession>A0ABT8TC73</accession>
<feature type="domain" description="LysM" evidence="2">
    <location>
        <begin position="31"/>
        <end position="79"/>
    </location>
</feature>
<proteinExistence type="predicted"/>
<reference evidence="3" key="1">
    <citation type="submission" date="2023-07" db="EMBL/GenBank/DDBJ databases">
        <title>Gilvimarinus algae sp. nov., isolated from the surface of Kelp.</title>
        <authorList>
            <person name="Sun Y.Y."/>
            <person name="Gong Y."/>
            <person name="Du Z.J."/>
        </authorList>
    </citation>
    <scope>NUCLEOTIDE SEQUENCE</scope>
    <source>
        <strain evidence="3">SDUM040014</strain>
    </source>
</reference>
<dbReference type="InterPro" id="IPR018392">
    <property type="entry name" value="LysM"/>
</dbReference>
<dbReference type="InterPro" id="IPR036779">
    <property type="entry name" value="LysM_dom_sf"/>
</dbReference>
<dbReference type="Pfam" id="PF01476">
    <property type="entry name" value="LysM"/>
    <property type="match status" value="1"/>
</dbReference>
<dbReference type="RefSeq" id="WP_302711848.1">
    <property type="nucleotide sequence ID" value="NZ_JAULRT010000035.1"/>
</dbReference>
<sequence>MKKMIFAVLALSAASVFSWAESSPFKSSSPDEYVVVEGDTLWDISGKFLESPWLWPEIWHANPDIDNPHLIFPGDVVRLVYIDGQPRLTVDRTVRLAPSGDAKLEPTIRVLPIEEAIPAVPLDAIASYLSRSRIVMPEDVEGAPYMVAGPEKRLIVGKGDIAYARGTFPEDIGNFSVFRQGETFYDEENEELLGIHALGVGGVSIDKVDGDIARVFVTRSKEEIRSGDLLLPSKERSVDSIFYPSAPDFPIEAEIVAVEGGVSQIGKLDVVIIDKGDRDGVQVGNVFESFVKGETIQDRVSGDTITLMDERAGLLMVFRTFEKLSFAIVMESTRPMAVGDRLRNP</sequence>
<gene>
    <name evidence="3" type="ORF">QWI16_05930</name>
</gene>
<dbReference type="Proteomes" id="UP001168380">
    <property type="component" value="Unassembled WGS sequence"/>
</dbReference>
<dbReference type="Gene3D" id="3.10.350.10">
    <property type="entry name" value="LysM domain"/>
    <property type="match status" value="1"/>
</dbReference>
<protein>
    <submittedName>
        <fullName evidence="3">LysM peptidoglycan-binding domain-containing protein</fullName>
    </submittedName>
</protein>
<dbReference type="PANTHER" id="PTHR34700:SF4">
    <property type="entry name" value="PHAGE-LIKE ELEMENT PBSX PROTEIN XKDP"/>
    <property type="match status" value="1"/>
</dbReference>
<keyword evidence="4" id="KW-1185">Reference proteome</keyword>
<evidence type="ECO:0000259" key="2">
    <source>
        <dbReference type="PROSITE" id="PS51782"/>
    </source>
</evidence>
<feature type="signal peptide" evidence="1">
    <location>
        <begin position="1"/>
        <end position="20"/>
    </location>
</feature>
<comment type="caution">
    <text evidence="3">The sequence shown here is derived from an EMBL/GenBank/DDBJ whole genome shotgun (WGS) entry which is preliminary data.</text>
</comment>
<dbReference type="InterPro" id="IPR052196">
    <property type="entry name" value="Bact_Kbp"/>
</dbReference>
<dbReference type="EMBL" id="JAULRT010000035">
    <property type="protein sequence ID" value="MDO3381707.1"/>
    <property type="molecule type" value="Genomic_DNA"/>
</dbReference>
<dbReference type="CDD" id="cd00118">
    <property type="entry name" value="LysM"/>
    <property type="match status" value="1"/>
</dbReference>
<dbReference type="SUPFAM" id="SSF54106">
    <property type="entry name" value="LysM domain"/>
    <property type="match status" value="1"/>
</dbReference>
<organism evidence="3 4">
    <name type="scientific">Gilvimarinus algae</name>
    <dbReference type="NCBI Taxonomy" id="3058037"/>
    <lineage>
        <taxon>Bacteria</taxon>
        <taxon>Pseudomonadati</taxon>
        <taxon>Pseudomonadota</taxon>
        <taxon>Gammaproteobacteria</taxon>
        <taxon>Cellvibrionales</taxon>
        <taxon>Cellvibrionaceae</taxon>
        <taxon>Gilvimarinus</taxon>
    </lineage>
</organism>
<keyword evidence="1" id="KW-0732">Signal</keyword>
<feature type="chain" id="PRO_5045094616" evidence="1">
    <location>
        <begin position="21"/>
        <end position="345"/>
    </location>
</feature>